<gene>
    <name evidence="1" type="ORF">Vadar_017976</name>
</gene>
<keyword evidence="2" id="KW-1185">Reference proteome</keyword>
<evidence type="ECO:0000313" key="2">
    <source>
        <dbReference type="Proteomes" id="UP000828048"/>
    </source>
</evidence>
<dbReference type="EMBL" id="CM037153">
    <property type="protein sequence ID" value="KAH7857923.1"/>
    <property type="molecule type" value="Genomic_DNA"/>
</dbReference>
<evidence type="ECO:0000313" key="1">
    <source>
        <dbReference type="EMBL" id="KAH7857923.1"/>
    </source>
</evidence>
<accession>A0ACB7YXA6</accession>
<sequence>MNEKNQFGQATSTIKPFISMIHLSSLIKNLILFACALAIGITGISYLNGYPFNHYLNKLSHNIPSAIGTFSTQNTPRIANFHGFPFNHEPNKLSDDIPSPIETSSTQNTPRTANFNQRKAFSTREILEDEELMRRASMVPRTPEFPVEHVAKVAFLFLTRGDLPLAPLWEKFFEGHSGKYSIYVHSSPSFNGTVPRNSVFYGTRIPSKSLAFPFSTSPPSTLTSWAPKKTHVEVYDLPGPTGRGRYKHRLYPVVMKEQWRKGSQWFEIDRHLAVEVVSDRKYFPAFRRVCRRGSCYGDEHYLPTFVNLRFGGKNSNRSVTWVDWSRRGIHPFGFRRKHVTVELLKRMRSGSQCEYNGEITRVCFLFARKFLPCALPRLLRFAPIVMSLN</sequence>
<dbReference type="Proteomes" id="UP000828048">
    <property type="component" value="Chromosome 3"/>
</dbReference>
<proteinExistence type="predicted"/>
<reference evidence="1 2" key="1">
    <citation type="journal article" date="2021" name="Hortic Res">
        <title>High-quality reference genome and annotation aids understanding of berry development for evergreen blueberry (Vaccinium darrowii).</title>
        <authorList>
            <person name="Yu J."/>
            <person name="Hulse-Kemp A.M."/>
            <person name="Babiker E."/>
            <person name="Staton M."/>
        </authorList>
    </citation>
    <scope>NUCLEOTIDE SEQUENCE [LARGE SCALE GENOMIC DNA]</scope>
    <source>
        <strain evidence="2">cv. NJ 8807/NJ 8810</strain>
        <tissue evidence="1">Young leaf</tissue>
    </source>
</reference>
<protein>
    <submittedName>
        <fullName evidence="1">Uncharacterized protein</fullName>
    </submittedName>
</protein>
<name>A0ACB7YXA6_9ERIC</name>
<comment type="caution">
    <text evidence="1">The sequence shown here is derived from an EMBL/GenBank/DDBJ whole genome shotgun (WGS) entry which is preliminary data.</text>
</comment>
<organism evidence="1 2">
    <name type="scientific">Vaccinium darrowii</name>
    <dbReference type="NCBI Taxonomy" id="229202"/>
    <lineage>
        <taxon>Eukaryota</taxon>
        <taxon>Viridiplantae</taxon>
        <taxon>Streptophyta</taxon>
        <taxon>Embryophyta</taxon>
        <taxon>Tracheophyta</taxon>
        <taxon>Spermatophyta</taxon>
        <taxon>Magnoliopsida</taxon>
        <taxon>eudicotyledons</taxon>
        <taxon>Gunneridae</taxon>
        <taxon>Pentapetalae</taxon>
        <taxon>asterids</taxon>
        <taxon>Ericales</taxon>
        <taxon>Ericaceae</taxon>
        <taxon>Vaccinioideae</taxon>
        <taxon>Vaccinieae</taxon>
        <taxon>Vaccinium</taxon>
    </lineage>
</organism>